<organism evidence="1 2">
    <name type="scientific">Mycobacterium intracellulare subsp. chimaera</name>
    <dbReference type="NCBI Taxonomy" id="222805"/>
    <lineage>
        <taxon>Bacteria</taxon>
        <taxon>Bacillati</taxon>
        <taxon>Actinomycetota</taxon>
        <taxon>Actinomycetes</taxon>
        <taxon>Mycobacteriales</taxon>
        <taxon>Mycobacteriaceae</taxon>
        <taxon>Mycobacterium</taxon>
        <taxon>Mycobacterium avium complex (MAC)</taxon>
    </lineage>
</organism>
<dbReference type="GO" id="GO:0008757">
    <property type="term" value="F:S-adenosylmethionine-dependent methyltransferase activity"/>
    <property type="evidence" value="ECO:0007669"/>
    <property type="project" value="InterPro"/>
</dbReference>
<evidence type="ECO:0000313" key="2">
    <source>
        <dbReference type="Proteomes" id="UP000198286"/>
    </source>
</evidence>
<keyword evidence="1" id="KW-0489">Methyltransferase</keyword>
<dbReference type="SUPFAM" id="SSF53335">
    <property type="entry name" value="S-adenosyl-L-methionine-dependent methyltransferases"/>
    <property type="match status" value="1"/>
</dbReference>
<keyword evidence="1" id="KW-0830">Ubiquinone</keyword>
<dbReference type="CDD" id="cd02440">
    <property type="entry name" value="AdoMet_MTases"/>
    <property type="match status" value="1"/>
</dbReference>
<dbReference type="RefSeq" id="WP_042912008.1">
    <property type="nucleotide sequence ID" value="NZ_CP015278.1"/>
</dbReference>
<reference evidence="1 2" key="1">
    <citation type="journal article" date="2017" name="Lancet Infect. Dis.">
        <title>Global outbreak of severe Mycobacterium chimaera disease after cardiac surgery: a molecular epidemiological study.</title>
        <authorList>
            <person name="van Ingen J."/>
            <person name="Kohl T."/>
            <person name="Kranzer K."/>
            <person name="Hasse B."/>
            <person name="Keller P."/>
            <person name="Szafranska A."/>
            <person name="Hillemann D."/>
            <person name="Chand M."/>
            <person name="Schreiber P."/>
            <person name="Sommerstein R."/>
            <person name="Berger C."/>
            <person name="Genoni M."/>
            <person name="Ruegg C."/>
            <person name="Troillet N."/>
            <person name="Widmer A.F."/>
            <person name="Becker S.L."/>
            <person name="Herrmann M."/>
            <person name="Eckmanns T."/>
            <person name="Haller S."/>
            <person name="Hoeller C."/>
            <person name="Debast S.B."/>
            <person name="Wolfhagen M.J."/>
            <person name="Hopman J."/>
            <person name="Kluytmans J."/>
            <person name="Langelaar M."/>
            <person name="Notermans D.W."/>
            <person name="ten Oever J."/>
            <person name="van den Barselaar P."/>
            <person name="Vonk A.B.A."/>
            <person name="Vos M.C."/>
            <person name="Ahmed N."/>
            <person name="Brown T."/>
            <person name="Crook D."/>
            <person name="Lamagni T."/>
            <person name="Phin N."/>
            <person name="Smith E.G."/>
            <person name="Zambon M."/>
            <person name="Serr A."/>
            <person name="Goetting T."/>
            <person name="Ebner W."/>
            <person name="Thuermer A."/>
            <person name="Utpatel C."/>
            <person name="Sproer C."/>
            <person name="Bunk B."/>
            <person name="Nubel U."/>
            <person name="Bloemberg G."/>
            <person name="Bottger E."/>
            <person name="Niemann S."/>
            <person name="Wagner D."/>
            <person name="Sax H."/>
        </authorList>
    </citation>
    <scope>NUCLEOTIDE SEQUENCE [LARGE SCALE GENOMIC DNA]</scope>
    <source>
        <strain evidence="1 2">ZUERICH-2</strain>
    </source>
</reference>
<sequence>MGQVTDRWRAARVASALYNTAAMNDSVAAVGAKALWGLALHDLLAVVERVADAPAGAHVLDIPCGGGFAFRGLRRGQDCRYVAADISSDMLRRARSRATELGLDGLMEFSEADITDLPFRDNMFDLVLTFNGLHCLPDPHAAVVELARVLKPGGILRGSTCVRGRGWRQDRFVTALQAAGFFGNTPRAGDVQRWLDDAGLDVVVARHSGSVELFEAVRPSSAGS</sequence>
<dbReference type="Gene3D" id="3.40.50.150">
    <property type="entry name" value="Vaccinia Virus protein VP39"/>
    <property type="match status" value="1"/>
</dbReference>
<dbReference type="InterPro" id="IPR013216">
    <property type="entry name" value="Methyltransf_11"/>
</dbReference>
<accession>A0A1Y0T9Q5</accession>
<proteinExistence type="predicted"/>
<dbReference type="Pfam" id="PF08241">
    <property type="entry name" value="Methyltransf_11"/>
    <property type="match status" value="1"/>
</dbReference>
<dbReference type="Proteomes" id="UP000198286">
    <property type="component" value="Chromosome"/>
</dbReference>
<protein>
    <submittedName>
        <fullName evidence="1">Ubiquinone/menaquinone biosynthesis methyltransferase</fullName>
    </submittedName>
</protein>
<dbReference type="EMBL" id="CP015267">
    <property type="protein sequence ID" value="ASL15514.1"/>
    <property type="molecule type" value="Genomic_DNA"/>
</dbReference>
<dbReference type="GO" id="GO:0032259">
    <property type="term" value="P:methylation"/>
    <property type="evidence" value="ECO:0007669"/>
    <property type="project" value="UniProtKB-KW"/>
</dbReference>
<dbReference type="PANTHER" id="PTHR43591">
    <property type="entry name" value="METHYLTRANSFERASE"/>
    <property type="match status" value="1"/>
</dbReference>
<dbReference type="InterPro" id="IPR029063">
    <property type="entry name" value="SAM-dependent_MTases_sf"/>
</dbReference>
<gene>
    <name evidence="1" type="ORF">MYCOZU2_03121</name>
</gene>
<dbReference type="KEGG" id="mchi:AN480_14755"/>
<name>A0A1Y0T9Q5_MYCIT</name>
<keyword evidence="1" id="KW-0808">Transferase</keyword>
<dbReference type="STRING" id="222805.AN480_14755"/>
<evidence type="ECO:0000313" key="1">
    <source>
        <dbReference type="EMBL" id="ASL15514.1"/>
    </source>
</evidence>
<dbReference type="AlphaFoldDB" id="A0A1Y0T9Q5"/>